<reference evidence="1" key="1">
    <citation type="submission" date="2017-05" db="UniProtKB">
        <authorList>
            <consortium name="EnsemblMetazoa"/>
        </authorList>
    </citation>
    <scope>IDENTIFICATION</scope>
</reference>
<name>A0A1X7U2R1_AMPQE</name>
<dbReference type="AlphaFoldDB" id="A0A1X7U2R1"/>
<evidence type="ECO:0000313" key="1">
    <source>
        <dbReference type="EnsemblMetazoa" id="Aqu2.1.21809_001"/>
    </source>
</evidence>
<dbReference type="InParanoid" id="A0A1X7U2R1"/>
<sequence>KSHKMNNEIQNLIHRIMEYVSIECTVHGRFY</sequence>
<accession>A0A1X7U2R1</accession>
<organism evidence="1">
    <name type="scientific">Amphimedon queenslandica</name>
    <name type="common">Sponge</name>
    <dbReference type="NCBI Taxonomy" id="400682"/>
    <lineage>
        <taxon>Eukaryota</taxon>
        <taxon>Metazoa</taxon>
        <taxon>Porifera</taxon>
        <taxon>Demospongiae</taxon>
        <taxon>Heteroscleromorpha</taxon>
        <taxon>Haplosclerida</taxon>
        <taxon>Niphatidae</taxon>
        <taxon>Amphimedon</taxon>
    </lineage>
</organism>
<dbReference type="EnsemblMetazoa" id="Aqu2.1.21809_001">
    <property type="protein sequence ID" value="Aqu2.1.21809_001"/>
    <property type="gene ID" value="Aqu2.1.21809"/>
</dbReference>
<protein>
    <submittedName>
        <fullName evidence="1">Uncharacterized protein</fullName>
    </submittedName>
</protein>
<proteinExistence type="predicted"/>